<dbReference type="EMBL" id="ADFP01000061">
    <property type="protein sequence ID" value="EFB90851.1"/>
    <property type="molecule type" value="Genomic_DNA"/>
</dbReference>
<comment type="caution">
    <text evidence="1">The sequence shown here is derived from an EMBL/GenBank/DDBJ whole genome shotgun (WGS) entry which is preliminary data.</text>
</comment>
<proteinExistence type="predicted"/>
<sequence>MPHVFLRHGRAKRGIFDEAFSLKKIGLGKQDTVRRRFIAGRTFF</sequence>
<keyword evidence="2" id="KW-1185">Reference proteome</keyword>
<name>A0ABP2HUX5_9BACT</name>
<reference evidence="1 2" key="1">
    <citation type="submission" date="2009-12" db="EMBL/GenBank/DDBJ databases">
        <authorList>
            <person name="Shrivastava S."/>
            <person name="Madupu R."/>
            <person name="Durkin A.S."/>
            <person name="Torralba M."/>
            <person name="Methe B."/>
            <person name="Sutton G.G."/>
            <person name="Strausberg R.L."/>
            <person name="Nelson K.E."/>
        </authorList>
    </citation>
    <scope>NUCLEOTIDE SEQUENCE [LARGE SCALE GENOMIC DNA]</scope>
    <source>
        <strain evidence="1 2">W5455</strain>
    </source>
</reference>
<organism evidence="1 2">
    <name type="scientific">Pyramidobacter piscolens W5455</name>
    <dbReference type="NCBI Taxonomy" id="352165"/>
    <lineage>
        <taxon>Bacteria</taxon>
        <taxon>Thermotogati</taxon>
        <taxon>Synergistota</taxon>
        <taxon>Synergistia</taxon>
        <taxon>Synergistales</taxon>
        <taxon>Dethiosulfovibrionaceae</taxon>
        <taxon>Pyramidobacter</taxon>
    </lineage>
</organism>
<dbReference type="Proteomes" id="UP000006462">
    <property type="component" value="Unassembled WGS sequence"/>
</dbReference>
<accession>A0ABP2HUX5</accession>
<gene>
    <name evidence="1" type="ORF">HMPREF7215_1168</name>
</gene>
<evidence type="ECO:0000313" key="2">
    <source>
        <dbReference type="Proteomes" id="UP000006462"/>
    </source>
</evidence>
<evidence type="ECO:0000313" key="1">
    <source>
        <dbReference type="EMBL" id="EFB90851.1"/>
    </source>
</evidence>
<protein>
    <submittedName>
        <fullName evidence="1">Uncharacterized protein</fullName>
    </submittedName>
</protein>